<evidence type="ECO:0000259" key="3">
    <source>
        <dbReference type="PROSITE" id="PS50157"/>
    </source>
</evidence>
<dbReference type="EMBL" id="JAQQWM010000002">
    <property type="protein sequence ID" value="KAK8077951.1"/>
    <property type="molecule type" value="Genomic_DNA"/>
</dbReference>
<organism evidence="4 5">
    <name type="scientific">Apiospora saccharicola</name>
    <dbReference type="NCBI Taxonomy" id="335842"/>
    <lineage>
        <taxon>Eukaryota</taxon>
        <taxon>Fungi</taxon>
        <taxon>Dikarya</taxon>
        <taxon>Ascomycota</taxon>
        <taxon>Pezizomycotina</taxon>
        <taxon>Sordariomycetes</taxon>
        <taxon>Xylariomycetidae</taxon>
        <taxon>Amphisphaeriales</taxon>
        <taxon>Apiosporaceae</taxon>
        <taxon>Apiospora</taxon>
    </lineage>
</organism>
<sequence length="260" mass="28222">MSDDYYSFDITSGDELEINLYFDSAGLPPEYQGSPYANPPDFPTAIVDDDGTQHLGNINTFNPLPLVQQPNSSYPVAQGVDNWLPDTYWSLPSGQATQPTVEPWETYSGGGQFPPPSPPHASQTPPDLPGDVSSLSPSSPTPSDSSAGHLYRCNVQFCERPFKKSNDLKRHSSTVHGEHNNCYRCSCGYENARKDNYLRHHYGGKHQRASCAKVAAQVAPDSPFACYCGIVDCSASAHLDHITGCSAGHHGPPGRPRLSL</sequence>
<dbReference type="PROSITE" id="PS50157">
    <property type="entry name" value="ZINC_FINGER_C2H2_2"/>
    <property type="match status" value="1"/>
</dbReference>
<keyword evidence="1" id="KW-0862">Zinc</keyword>
<name>A0ABR1W399_9PEZI</name>
<evidence type="ECO:0000313" key="5">
    <source>
        <dbReference type="Proteomes" id="UP001446871"/>
    </source>
</evidence>
<evidence type="ECO:0000256" key="2">
    <source>
        <dbReference type="SAM" id="MobiDB-lite"/>
    </source>
</evidence>
<protein>
    <recommendedName>
        <fullName evidence="3">C2H2-type domain-containing protein</fullName>
    </recommendedName>
</protein>
<keyword evidence="1" id="KW-0479">Metal-binding</keyword>
<feature type="domain" description="C2H2-type" evidence="3">
    <location>
        <begin position="151"/>
        <end position="181"/>
    </location>
</feature>
<evidence type="ECO:0000256" key="1">
    <source>
        <dbReference type="PROSITE-ProRule" id="PRU00042"/>
    </source>
</evidence>
<dbReference type="Proteomes" id="UP001446871">
    <property type="component" value="Unassembled WGS sequence"/>
</dbReference>
<proteinExistence type="predicted"/>
<keyword evidence="5" id="KW-1185">Reference proteome</keyword>
<dbReference type="PROSITE" id="PS00028">
    <property type="entry name" value="ZINC_FINGER_C2H2_1"/>
    <property type="match status" value="1"/>
</dbReference>
<feature type="region of interest" description="Disordered" evidence="2">
    <location>
        <begin position="94"/>
        <end position="147"/>
    </location>
</feature>
<reference evidence="4 5" key="1">
    <citation type="submission" date="2023-01" db="EMBL/GenBank/DDBJ databases">
        <title>Analysis of 21 Apiospora genomes using comparative genomics revels a genus with tremendous synthesis potential of carbohydrate active enzymes and secondary metabolites.</title>
        <authorList>
            <person name="Sorensen T."/>
        </authorList>
    </citation>
    <scope>NUCLEOTIDE SEQUENCE [LARGE SCALE GENOMIC DNA]</scope>
    <source>
        <strain evidence="4 5">CBS 83171</strain>
    </source>
</reference>
<dbReference type="InterPro" id="IPR013087">
    <property type="entry name" value="Znf_C2H2_type"/>
</dbReference>
<keyword evidence="1" id="KW-0863">Zinc-finger</keyword>
<accession>A0ABR1W399</accession>
<gene>
    <name evidence="4" type="ORF">PG996_004121</name>
</gene>
<evidence type="ECO:0000313" key="4">
    <source>
        <dbReference type="EMBL" id="KAK8077951.1"/>
    </source>
</evidence>
<comment type="caution">
    <text evidence="4">The sequence shown here is derived from an EMBL/GenBank/DDBJ whole genome shotgun (WGS) entry which is preliminary data.</text>
</comment>
<feature type="compositionally biased region" description="Low complexity" evidence="2">
    <location>
        <begin position="120"/>
        <end position="146"/>
    </location>
</feature>